<feature type="non-terminal residue" evidence="2">
    <location>
        <position position="1"/>
    </location>
</feature>
<feature type="region of interest" description="Disordered" evidence="1">
    <location>
        <begin position="1"/>
        <end position="44"/>
    </location>
</feature>
<protein>
    <submittedName>
        <fullName evidence="2">Uncharacterized protein</fullName>
    </submittedName>
</protein>
<evidence type="ECO:0000313" key="3">
    <source>
        <dbReference type="Proteomes" id="UP001168821"/>
    </source>
</evidence>
<comment type="caution">
    <text evidence="2">The sequence shown here is derived from an EMBL/GenBank/DDBJ whole genome shotgun (WGS) entry which is preliminary data.</text>
</comment>
<gene>
    <name evidence="2" type="ORF">Zmor_027628</name>
</gene>
<evidence type="ECO:0000256" key="1">
    <source>
        <dbReference type="SAM" id="MobiDB-lite"/>
    </source>
</evidence>
<evidence type="ECO:0000313" key="2">
    <source>
        <dbReference type="EMBL" id="KAJ3641109.1"/>
    </source>
</evidence>
<organism evidence="2 3">
    <name type="scientific">Zophobas morio</name>
    <dbReference type="NCBI Taxonomy" id="2755281"/>
    <lineage>
        <taxon>Eukaryota</taxon>
        <taxon>Metazoa</taxon>
        <taxon>Ecdysozoa</taxon>
        <taxon>Arthropoda</taxon>
        <taxon>Hexapoda</taxon>
        <taxon>Insecta</taxon>
        <taxon>Pterygota</taxon>
        <taxon>Neoptera</taxon>
        <taxon>Endopterygota</taxon>
        <taxon>Coleoptera</taxon>
        <taxon>Polyphaga</taxon>
        <taxon>Cucujiformia</taxon>
        <taxon>Tenebrionidae</taxon>
        <taxon>Zophobas</taxon>
    </lineage>
</organism>
<name>A0AA38M384_9CUCU</name>
<dbReference type="EMBL" id="JALNTZ010000009">
    <property type="protein sequence ID" value="KAJ3641109.1"/>
    <property type="molecule type" value="Genomic_DNA"/>
</dbReference>
<proteinExistence type="predicted"/>
<reference evidence="2" key="1">
    <citation type="journal article" date="2023" name="G3 (Bethesda)">
        <title>Whole genome assemblies of Zophobas morio and Tenebrio molitor.</title>
        <authorList>
            <person name="Kaur S."/>
            <person name="Stinson S.A."/>
            <person name="diCenzo G.C."/>
        </authorList>
    </citation>
    <scope>NUCLEOTIDE SEQUENCE</scope>
    <source>
        <strain evidence="2">QUZm001</strain>
    </source>
</reference>
<accession>A0AA38M384</accession>
<dbReference type="AlphaFoldDB" id="A0AA38M384"/>
<sequence>MAADMRSPNVSVTPINMEPPYPSTPLTNCDLPTGEPQRTRSAPHPGLLNGDVLDSSDAEVAQIDFQCAVNMRHKKKRDGADVPRPMSWEGELSDHERDMCVDDDGGSQVPENLSLSQPKLNTIVSLDSKESPLMRLKQPPMGNYSIHSTPSNSPLLGQRHPVTGVPMMGHKDMMHKALNVPPTPSPDSAIHSAYSVF</sequence>
<keyword evidence="3" id="KW-1185">Reference proteome</keyword>
<dbReference type="Proteomes" id="UP001168821">
    <property type="component" value="Unassembled WGS sequence"/>
</dbReference>